<keyword evidence="2" id="KW-0378">Hydrolase</keyword>
<dbReference type="InterPro" id="IPR001466">
    <property type="entry name" value="Beta-lactam-related"/>
</dbReference>
<proteinExistence type="predicted"/>
<feature type="domain" description="Beta-lactamase-related" evidence="1">
    <location>
        <begin position="43"/>
        <end position="397"/>
    </location>
</feature>
<dbReference type="AlphaFoldDB" id="A0A378SL54"/>
<evidence type="ECO:0000313" key="3">
    <source>
        <dbReference type="Proteomes" id="UP000254291"/>
    </source>
</evidence>
<dbReference type="InterPro" id="IPR050789">
    <property type="entry name" value="Diverse_Enzym_Activities"/>
</dbReference>
<evidence type="ECO:0000313" key="2">
    <source>
        <dbReference type="EMBL" id="STZ43351.1"/>
    </source>
</evidence>
<dbReference type="SUPFAM" id="SSF56601">
    <property type="entry name" value="beta-lactamase/transpeptidase-like"/>
    <property type="match status" value="1"/>
</dbReference>
<protein>
    <submittedName>
        <fullName evidence="2">Beta-lactamase</fullName>
        <ecNumber evidence="2">3.1.1.-</ecNumber>
    </submittedName>
</protein>
<dbReference type="Gene3D" id="3.40.710.10">
    <property type="entry name" value="DD-peptidase/beta-lactamase superfamily"/>
    <property type="match status" value="1"/>
</dbReference>
<organism evidence="2 3">
    <name type="scientific">Mycolicibacterium gilvum</name>
    <dbReference type="NCBI Taxonomy" id="1804"/>
    <lineage>
        <taxon>Bacteria</taxon>
        <taxon>Bacillati</taxon>
        <taxon>Actinomycetota</taxon>
        <taxon>Actinomycetes</taxon>
        <taxon>Mycobacteriales</taxon>
        <taxon>Mycobacteriaceae</taxon>
        <taxon>Mycolicibacterium</taxon>
    </lineage>
</organism>
<dbReference type="InterPro" id="IPR012338">
    <property type="entry name" value="Beta-lactam/transpept-like"/>
</dbReference>
<dbReference type="PANTHER" id="PTHR43283:SF3">
    <property type="entry name" value="BETA-LACTAMASE FAMILY PROTEIN (AFU_ORTHOLOGUE AFUA_5G07500)"/>
    <property type="match status" value="1"/>
</dbReference>
<gene>
    <name evidence="2" type="primary">estB_2</name>
    <name evidence="2" type="ORF">NCTC10742_02574</name>
</gene>
<accession>A0A378SL54</accession>
<dbReference type="GO" id="GO:0016787">
    <property type="term" value="F:hydrolase activity"/>
    <property type="evidence" value="ECO:0007669"/>
    <property type="project" value="UniProtKB-KW"/>
</dbReference>
<name>A0A378SL54_9MYCO</name>
<dbReference type="PANTHER" id="PTHR43283">
    <property type="entry name" value="BETA-LACTAMASE-RELATED"/>
    <property type="match status" value="1"/>
</dbReference>
<dbReference type="EMBL" id="UGQM01000001">
    <property type="protein sequence ID" value="STZ43351.1"/>
    <property type="molecule type" value="Genomic_DNA"/>
</dbReference>
<dbReference type="Pfam" id="PF00144">
    <property type="entry name" value="Beta-lactamase"/>
    <property type="match status" value="1"/>
</dbReference>
<dbReference type="EC" id="3.1.1.-" evidence="2"/>
<dbReference type="Proteomes" id="UP000254291">
    <property type="component" value="Unassembled WGS sequence"/>
</dbReference>
<evidence type="ECO:0000259" key="1">
    <source>
        <dbReference type="Pfam" id="PF00144"/>
    </source>
</evidence>
<reference evidence="2 3" key="1">
    <citation type="submission" date="2018-06" db="EMBL/GenBank/DDBJ databases">
        <authorList>
            <consortium name="Pathogen Informatics"/>
            <person name="Doyle S."/>
        </authorList>
    </citation>
    <scope>NUCLEOTIDE SEQUENCE [LARGE SCALE GENOMIC DNA]</scope>
    <source>
        <strain evidence="2 3">NCTC10742</strain>
    </source>
</reference>
<sequence>MRKLHLGKRSVAHATVGLGPAGSLCRVNLDRNKASIVDAIDAGLLAGAVTLVWHAGEVRQVNELGYRDVDAQLPMQRDTIFRIASMTKPVTVAAAMSLVEEGRLSLTDRVATWLPELADMRVLAEPRGALDRTVPAQRHITIEDLMTHRSGLAYMFSVLGPLSDAYRKLPTRQDQDRWLTELSALPLVHQPGERLTYSHATDVLGIALSRIEGKPLSEVLAERIFEPLGMTDTGFSVGSEGRRRAATMYQLDKDGTLRHDVMGPAPIVDPPFCTGGAGLFSTVDDYLRFARMLLNGGTLDGTRVLSEDSAMSMRTDRLTAEQKRQDFLGAPFWIGRGFGLNLSVVTDPAKSRQLFGPGGLGTFSWPGAYGTWWQADPSADVILIYLIQNLPSMSVDVAAAIAGNTSLAKLQTAQPKFVRSTYQALEL</sequence>